<name>A0A1M6R396_REIAG</name>
<reference evidence="2" key="1">
    <citation type="submission" date="2016-11" db="EMBL/GenBank/DDBJ databases">
        <authorList>
            <person name="Varghese N."/>
            <person name="Submissions S."/>
        </authorList>
    </citation>
    <scope>NUCLEOTIDE SEQUENCE [LARGE SCALE GENOMIC DNA]</scope>
    <source>
        <strain evidence="2">DSM 26134</strain>
    </source>
</reference>
<dbReference type="Proteomes" id="UP000184474">
    <property type="component" value="Unassembled WGS sequence"/>
</dbReference>
<dbReference type="EMBL" id="FRAA01000004">
    <property type="protein sequence ID" value="SHK26975.1"/>
    <property type="molecule type" value="Genomic_DNA"/>
</dbReference>
<organism evidence="1 2">
    <name type="scientific">Reichenbachiella agariperforans</name>
    <dbReference type="NCBI Taxonomy" id="156994"/>
    <lineage>
        <taxon>Bacteria</taxon>
        <taxon>Pseudomonadati</taxon>
        <taxon>Bacteroidota</taxon>
        <taxon>Cytophagia</taxon>
        <taxon>Cytophagales</taxon>
        <taxon>Reichenbachiellaceae</taxon>
        <taxon>Reichenbachiella</taxon>
    </lineage>
</organism>
<keyword evidence="2" id="KW-1185">Reference proteome</keyword>
<gene>
    <name evidence="1" type="ORF">SAMN04488028_10426</name>
</gene>
<sequence length="84" mass="9698">MNFHQAFSSAYCRRVKNIYPFYDCKCDEINPLMNAWLWLGIEPMKIGLSKSGDLPCIYAFKSRFALRLKRAGGVIAMRLSYHSS</sequence>
<protein>
    <submittedName>
        <fullName evidence="1">Uncharacterized protein</fullName>
    </submittedName>
</protein>
<evidence type="ECO:0000313" key="2">
    <source>
        <dbReference type="Proteomes" id="UP000184474"/>
    </source>
</evidence>
<evidence type="ECO:0000313" key="1">
    <source>
        <dbReference type="EMBL" id="SHK26975.1"/>
    </source>
</evidence>
<proteinExistence type="predicted"/>
<accession>A0A1M6R396</accession>
<dbReference type="AlphaFoldDB" id="A0A1M6R396"/>